<protein>
    <submittedName>
        <fullName evidence="2">Uncharacterized protein</fullName>
    </submittedName>
</protein>
<proteinExistence type="predicted"/>
<accession>A0AC58KJE5</accession>
<dbReference type="Proteomes" id="UP001732720">
    <property type="component" value="Chromosome 11"/>
</dbReference>
<gene>
    <name evidence="2" type="primary">LOC141414065</name>
</gene>
<reference evidence="2" key="1">
    <citation type="submission" date="2025-08" db="UniProtKB">
        <authorList>
            <consortium name="RefSeq"/>
        </authorList>
    </citation>
    <scope>IDENTIFICATION</scope>
</reference>
<name>A0AC58KJE5_CASCN</name>
<evidence type="ECO:0000313" key="1">
    <source>
        <dbReference type="Proteomes" id="UP001732720"/>
    </source>
</evidence>
<keyword evidence="1" id="KW-1185">Reference proteome</keyword>
<dbReference type="RefSeq" id="XP_073905037.1">
    <property type="nucleotide sequence ID" value="XM_074048936.1"/>
</dbReference>
<sequence length="287" mass="32703">MSRFNNWKSSQISQSLVSPDSIRIPHERKKENTKQEDQHLPHGLMLQETEDAQSTENQIKEIGEDTAAVEGPSLNKIELQKITNDWKLPIPLGPVCPPLLSSSLGTTKAVGRSWELPPPIAKSFRIHDVSLFRVLLSLLFFSRMRSELVLYTGAHMAHLPPQGHFRHFMDMKVEKRLAGWKERCSRFGDIDMHKCCQFGQIFSPFQALATMEMRRVVLPRDLPMSSHMQRLGASCLTDMNLQDLPLSSTELTLGKDDSNHEKEKPVSYIKTPLFPPIVKATKYNDMK</sequence>
<organism evidence="1 2">
    <name type="scientific">Castor canadensis</name>
    <name type="common">American beaver</name>
    <dbReference type="NCBI Taxonomy" id="51338"/>
    <lineage>
        <taxon>Eukaryota</taxon>
        <taxon>Metazoa</taxon>
        <taxon>Chordata</taxon>
        <taxon>Craniata</taxon>
        <taxon>Vertebrata</taxon>
        <taxon>Euteleostomi</taxon>
        <taxon>Mammalia</taxon>
        <taxon>Eutheria</taxon>
        <taxon>Euarchontoglires</taxon>
        <taxon>Glires</taxon>
        <taxon>Rodentia</taxon>
        <taxon>Castorimorpha</taxon>
        <taxon>Castoridae</taxon>
        <taxon>Castor</taxon>
    </lineage>
</organism>
<evidence type="ECO:0000313" key="2">
    <source>
        <dbReference type="RefSeq" id="XP_073905037.1"/>
    </source>
</evidence>